<comment type="subcellular location">
    <subcellularLocation>
        <location evidence="1">Mitochondrion</location>
    </subcellularLocation>
</comment>
<gene>
    <name evidence="9" type="ORF">S7711_00846</name>
</gene>
<keyword evidence="10" id="KW-1185">Reference proteome</keyword>
<evidence type="ECO:0000313" key="9">
    <source>
        <dbReference type="EMBL" id="KEY71021.1"/>
    </source>
</evidence>
<keyword evidence="2" id="KW-0809">Transit peptide</keyword>
<reference evidence="9 10" key="1">
    <citation type="journal article" date="2014" name="BMC Genomics">
        <title>Comparative genome sequencing reveals chemotype-specific gene clusters in the toxigenic black mold Stachybotrys.</title>
        <authorList>
            <person name="Semeiks J."/>
            <person name="Borek D."/>
            <person name="Otwinowski Z."/>
            <person name="Grishin N.V."/>
        </authorList>
    </citation>
    <scope>NUCLEOTIDE SEQUENCE [LARGE SCALE GENOMIC DNA]</scope>
    <source>
        <strain evidence="10">CBS 109288 / IBT 7711</strain>
    </source>
</reference>
<dbReference type="EMBL" id="KL648363">
    <property type="protein sequence ID" value="KEY71021.1"/>
    <property type="molecule type" value="Genomic_DNA"/>
</dbReference>
<sequence>MFCTRCLRAAIPKRQLPFIRQISTTTRFLSAEPPLSTPITQPGESPKPTLGQRSSCAEGTVLKGLNYTKGGQDPVALKDEEYPEWLWSCLEVTQRVSTDADNANADEFSKSKKVRQAAAKRQRILEAKLLAEGNLAALAPKVPLQQQSINLPGKPNASLAENLEAADVRQELRLAMRKERRAKIKESNYLKSM</sequence>
<evidence type="ECO:0000256" key="8">
    <source>
        <dbReference type="SAM" id="MobiDB-lite"/>
    </source>
</evidence>
<organism evidence="9 10">
    <name type="scientific">Stachybotrys chartarum (strain CBS 109288 / IBT 7711)</name>
    <name type="common">Toxic black mold</name>
    <name type="synonym">Stilbospora chartarum</name>
    <dbReference type="NCBI Taxonomy" id="1280523"/>
    <lineage>
        <taxon>Eukaryota</taxon>
        <taxon>Fungi</taxon>
        <taxon>Dikarya</taxon>
        <taxon>Ascomycota</taxon>
        <taxon>Pezizomycotina</taxon>
        <taxon>Sordariomycetes</taxon>
        <taxon>Hypocreomycetidae</taxon>
        <taxon>Hypocreales</taxon>
        <taxon>Stachybotryaceae</taxon>
        <taxon>Stachybotrys</taxon>
    </lineage>
</organism>
<evidence type="ECO:0000313" key="10">
    <source>
        <dbReference type="Proteomes" id="UP000028045"/>
    </source>
</evidence>
<dbReference type="GO" id="GO:0005762">
    <property type="term" value="C:mitochondrial large ribosomal subunit"/>
    <property type="evidence" value="ECO:0007669"/>
    <property type="project" value="TreeGrafter"/>
</dbReference>
<evidence type="ECO:0000256" key="3">
    <source>
        <dbReference type="ARBA" id="ARBA00022980"/>
    </source>
</evidence>
<evidence type="ECO:0000256" key="6">
    <source>
        <dbReference type="ARBA" id="ARBA00033752"/>
    </source>
</evidence>
<dbReference type="PANTHER" id="PTHR28595:SF1">
    <property type="entry name" value="LARGE RIBOSOMAL SUBUNIT PROTEIN ML54"/>
    <property type="match status" value="1"/>
</dbReference>
<dbReference type="PANTHER" id="PTHR28595">
    <property type="entry name" value="39S RIBOSOMAL PROTEIN L54, MITOCHONDRIAL"/>
    <property type="match status" value="1"/>
</dbReference>
<evidence type="ECO:0000256" key="5">
    <source>
        <dbReference type="ARBA" id="ARBA00023274"/>
    </source>
</evidence>
<name>A0A084B0E2_STACB</name>
<evidence type="ECO:0000256" key="4">
    <source>
        <dbReference type="ARBA" id="ARBA00023128"/>
    </source>
</evidence>
<dbReference type="InterPro" id="IPR013870">
    <property type="entry name" value="Ribosomal_mL54"/>
</dbReference>
<protein>
    <recommendedName>
        <fullName evidence="7">Large ribosomal subunit protein mL54</fullName>
    </recommendedName>
</protein>
<proteinExistence type="inferred from homology"/>
<dbReference type="HOGENOM" id="CLU_086132_1_1_1"/>
<evidence type="ECO:0000256" key="2">
    <source>
        <dbReference type="ARBA" id="ARBA00022946"/>
    </source>
</evidence>
<keyword evidence="3" id="KW-0689">Ribosomal protein</keyword>
<comment type="similarity">
    <text evidence="6">Belongs to the mitochondrion-specific ribosomal protein mL54 family.</text>
</comment>
<keyword evidence="5" id="KW-0687">Ribonucleoprotein</keyword>
<dbReference type="Proteomes" id="UP000028045">
    <property type="component" value="Unassembled WGS sequence"/>
</dbReference>
<evidence type="ECO:0000256" key="1">
    <source>
        <dbReference type="ARBA" id="ARBA00004173"/>
    </source>
</evidence>
<dbReference type="GO" id="GO:0003735">
    <property type="term" value="F:structural constituent of ribosome"/>
    <property type="evidence" value="ECO:0007669"/>
    <property type="project" value="TreeGrafter"/>
</dbReference>
<keyword evidence="4" id="KW-0496">Mitochondrion</keyword>
<dbReference type="AlphaFoldDB" id="A0A084B0E2"/>
<dbReference type="OrthoDB" id="10252718at2759"/>
<accession>A0A084B0E2</accession>
<evidence type="ECO:0000256" key="7">
    <source>
        <dbReference type="ARBA" id="ARBA00035179"/>
    </source>
</evidence>
<feature type="region of interest" description="Disordered" evidence="8">
    <location>
        <begin position="30"/>
        <end position="54"/>
    </location>
</feature>
<dbReference type="Pfam" id="PF08561">
    <property type="entry name" value="Ribosomal_L37"/>
    <property type="match status" value="1"/>
</dbReference>